<dbReference type="Proteomes" id="UP001527925">
    <property type="component" value="Unassembled WGS sequence"/>
</dbReference>
<evidence type="ECO:0000256" key="1">
    <source>
        <dbReference type="ARBA" id="ARBA00004141"/>
    </source>
</evidence>
<gene>
    <name evidence="10" type="ORF">HK105_208003</name>
</gene>
<keyword evidence="4" id="KW-0067">ATP-binding</keyword>
<dbReference type="Pfam" id="PF00005">
    <property type="entry name" value="ABC_tran"/>
    <property type="match status" value="1"/>
</dbReference>
<keyword evidence="8" id="KW-0732">Signal</keyword>
<dbReference type="InterPro" id="IPR003439">
    <property type="entry name" value="ABC_transporter-like_ATP-bd"/>
</dbReference>
<evidence type="ECO:0000256" key="2">
    <source>
        <dbReference type="ARBA" id="ARBA00022692"/>
    </source>
</evidence>
<dbReference type="CDD" id="cd03263">
    <property type="entry name" value="ABC_subfamily_A"/>
    <property type="match status" value="1"/>
</dbReference>
<proteinExistence type="predicted"/>
<feature type="signal peptide" evidence="8">
    <location>
        <begin position="1"/>
        <end position="34"/>
    </location>
</feature>
<evidence type="ECO:0000256" key="4">
    <source>
        <dbReference type="ARBA" id="ARBA00022840"/>
    </source>
</evidence>
<keyword evidence="11" id="KW-1185">Reference proteome</keyword>
<dbReference type="Gene3D" id="3.40.50.300">
    <property type="entry name" value="P-loop containing nucleotide triphosphate hydrolases"/>
    <property type="match status" value="1"/>
</dbReference>
<feature type="transmembrane region" description="Helical" evidence="7">
    <location>
        <begin position="319"/>
        <end position="338"/>
    </location>
</feature>
<comment type="subcellular location">
    <subcellularLocation>
        <location evidence="1">Membrane</location>
        <topology evidence="1">Multi-pass membrane protein</topology>
    </subcellularLocation>
</comment>
<accession>A0ABR4MZ46</accession>
<evidence type="ECO:0000256" key="7">
    <source>
        <dbReference type="SAM" id="Phobius"/>
    </source>
</evidence>
<dbReference type="InterPro" id="IPR003593">
    <property type="entry name" value="AAA+_ATPase"/>
</dbReference>
<keyword evidence="3" id="KW-0547">Nucleotide-binding</keyword>
<dbReference type="PANTHER" id="PTHR19229:SF205">
    <property type="entry name" value="ABC TRANSPORTER A FAMILY MEMBER 1-RELATED"/>
    <property type="match status" value="1"/>
</dbReference>
<dbReference type="PROSITE" id="PS50893">
    <property type="entry name" value="ABC_TRANSPORTER_2"/>
    <property type="match status" value="1"/>
</dbReference>
<feature type="chain" id="PRO_5045241907" description="ABC transporter domain-containing protein" evidence="8">
    <location>
        <begin position="35"/>
        <end position="892"/>
    </location>
</feature>
<evidence type="ECO:0000256" key="3">
    <source>
        <dbReference type="ARBA" id="ARBA00022741"/>
    </source>
</evidence>
<keyword evidence="5 7" id="KW-1133">Transmembrane helix</keyword>
<dbReference type="InterPro" id="IPR026082">
    <property type="entry name" value="ABCA"/>
</dbReference>
<dbReference type="InterPro" id="IPR013525">
    <property type="entry name" value="ABC2_TM"/>
</dbReference>
<keyword evidence="2 7" id="KW-0812">Transmembrane</keyword>
<name>A0ABR4MZ46_9FUNG</name>
<sequence>MRYIGATLSQAVVAPLIFSLLLFILQQADRSSQASSVPPRHHDAVPLQGVARCTSGDPAYPCATVMWHVQPQPVLDGAAPAARPNTTTSLVNFERIMDTFADLNAARTGYRLKLETLSPSVSDKSRIDRTYDIVRVPSAEFIYNNTLVNPNITAWAVSFTEPDPATPLNVQYQVWYSDVLVNNGSDPFSRDLVAFVRGMDEAIITVLNDPSATVKANIDIAIKDWPGLPPTQVYDRIMQQLGPTFFFCSEMIVFINVLSNIMNEKELRLRHGLEVMGLRPSAYWISNFLSNSIVVIVNGAIMSVLGIAFNFPAMRNSNFVITFLSFVLFGEAMVLFAFLMTTFMRRTNTAILMGIFVFILGLLLQSFVFSDPQTGYMWWSNAYKEIGYMYVFPLVPFFNFGKIFLDITTVTTGRLDALTGTLQPGSTFDFNTLTHKLPTELVPQMGQTTPVDVPEPIQAWYMLIMNMAIFTVLTWYFDNVLPDEYGARKPPYFFVLPTYWGAEPANASEDAMREWLKANLSDDPDVAVEGDEDEDVMAARDRALDPNYFPALKIVNLRKIYGKSSVFDTGERNKMAVRNSCFTIEEGKLFALLGQNGAGKSTTISMLSGMTPATMGDALIYGLSAHNQTQRIRSIMGICPQHDILFNDLTAREHIELYAGIKGIPRDQIKQLIEERLLAVRLHTVADVRAGTYSGGMKRRLSLVISTIGDPKIIFMDEPTTGMDPVNRRCVWTFIEQFKQGRVIVLTTHSMEEADVLGDEIGVMSNGRLRAINNSIALKTKFGAGYHVSVVTDVAEVDHVKQIIHDMIPEALLEDASAGALLFQFPPSSISVVPRLVQWLEQNKDGLVRSWGISQSTLEEVFLKLVREANAKFSVRDEMEARMREKIYKKIN</sequence>
<evidence type="ECO:0000256" key="5">
    <source>
        <dbReference type="ARBA" id="ARBA00022989"/>
    </source>
</evidence>
<dbReference type="EMBL" id="JADGIZ020000063">
    <property type="protein sequence ID" value="KAL2912514.1"/>
    <property type="molecule type" value="Genomic_DNA"/>
</dbReference>
<dbReference type="Pfam" id="PF12698">
    <property type="entry name" value="ABC2_membrane_3"/>
    <property type="match status" value="1"/>
</dbReference>
<evidence type="ECO:0000256" key="6">
    <source>
        <dbReference type="ARBA" id="ARBA00023136"/>
    </source>
</evidence>
<evidence type="ECO:0000313" key="11">
    <source>
        <dbReference type="Proteomes" id="UP001527925"/>
    </source>
</evidence>
<feature type="transmembrane region" description="Helical" evidence="7">
    <location>
        <begin position="459"/>
        <end position="477"/>
    </location>
</feature>
<dbReference type="InterPro" id="IPR027417">
    <property type="entry name" value="P-loop_NTPase"/>
</dbReference>
<feature type="transmembrane region" description="Helical" evidence="7">
    <location>
        <begin position="282"/>
        <end position="307"/>
    </location>
</feature>
<feature type="domain" description="ABC transporter" evidence="9">
    <location>
        <begin position="552"/>
        <end position="791"/>
    </location>
</feature>
<feature type="transmembrane region" description="Helical" evidence="7">
    <location>
        <begin position="388"/>
        <end position="405"/>
    </location>
</feature>
<keyword evidence="6 7" id="KW-0472">Membrane</keyword>
<organism evidence="10 11">
    <name type="scientific">Polyrhizophydium stewartii</name>
    <dbReference type="NCBI Taxonomy" id="2732419"/>
    <lineage>
        <taxon>Eukaryota</taxon>
        <taxon>Fungi</taxon>
        <taxon>Fungi incertae sedis</taxon>
        <taxon>Chytridiomycota</taxon>
        <taxon>Chytridiomycota incertae sedis</taxon>
        <taxon>Chytridiomycetes</taxon>
        <taxon>Rhizophydiales</taxon>
        <taxon>Rhizophydiales incertae sedis</taxon>
        <taxon>Polyrhizophydium</taxon>
    </lineage>
</organism>
<feature type="transmembrane region" description="Helical" evidence="7">
    <location>
        <begin position="350"/>
        <end position="368"/>
    </location>
</feature>
<reference evidence="10 11" key="1">
    <citation type="submission" date="2023-09" db="EMBL/GenBank/DDBJ databases">
        <title>Pangenome analysis of Batrachochytrium dendrobatidis and related Chytrids.</title>
        <authorList>
            <person name="Yacoub M.N."/>
            <person name="Stajich J.E."/>
            <person name="James T.Y."/>
        </authorList>
    </citation>
    <scope>NUCLEOTIDE SEQUENCE [LARGE SCALE GENOMIC DNA]</scope>
    <source>
        <strain evidence="10 11">JEL0888</strain>
    </source>
</reference>
<dbReference type="InterPro" id="IPR017871">
    <property type="entry name" value="ABC_transporter-like_CS"/>
</dbReference>
<dbReference type="SUPFAM" id="SSF52540">
    <property type="entry name" value="P-loop containing nucleoside triphosphate hydrolases"/>
    <property type="match status" value="1"/>
</dbReference>
<evidence type="ECO:0000259" key="9">
    <source>
        <dbReference type="PROSITE" id="PS50893"/>
    </source>
</evidence>
<evidence type="ECO:0000313" key="10">
    <source>
        <dbReference type="EMBL" id="KAL2912514.1"/>
    </source>
</evidence>
<protein>
    <recommendedName>
        <fullName evidence="9">ABC transporter domain-containing protein</fullName>
    </recommendedName>
</protein>
<evidence type="ECO:0000256" key="8">
    <source>
        <dbReference type="SAM" id="SignalP"/>
    </source>
</evidence>
<dbReference type="PANTHER" id="PTHR19229">
    <property type="entry name" value="ATP-BINDING CASSETTE TRANSPORTER SUBFAMILY A ABCA"/>
    <property type="match status" value="1"/>
</dbReference>
<dbReference type="SMART" id="SM00382">
    <property type="entry name" value="AAA"/>
    <property type="match status" value="1"/>
</dbReference>
<comment type="caution">
    <text evidence="10">The sequence shown here is derived from an EMBL/GenBank/DDBJ whole genome shotgun (WGS) entry which is preliminary data.</text>
</comment>
<dbReference type="PROSITE" id="PS00211">
    <property type="entry name" value="ABC_TRANSPORTER_1"/>
    <property type="match status" value="1"/>
</dbReference>